<gene>
    <name evidence="8" type="ORF">SAMN02745218_01232</name>
</gene>
<feature type="transmembrane region" description="Helical" evidence="6">
    <location>
        <begin position="67"/>
        <end position="91"/>
    </location>
</feature>
<keyword evidence="3 6" id="KW-0812">Transmembrane</keyword>
<feature type="transmembrane region" description="Helical" evidence="6">
    <location>
        <begin position="125"/>
        <end position="142"/>
    </location>
</feature>
<dbReference type="PANTHER" id="PTHR30177:SF28">
    <property type="entry name" value="CHOLINE TRANSPORT SYSTEM PERMEASE PROTEIN OPUBB"/>
    <property type="match status" value="1"/>
</dbReference>
<dbReference type="InterPro" id="IPR000515">
    <property type="entry name" value="MetI-like"/>
</dbReference>
<dbReference type="PROSITE" id="PS50928">
    <property type="entry name" value="ABC_TM1"/>
    <property type="match status" value="1"/>
</dbReference>
<evidence type="ECO:0000256" key="4">
    <source>
        <dbReference type="ARBA" id="ARBA00022989"/>
    </source>
</evidence>
<keyword evidence="9" id="KW-1185">Reference proteome</keyword>
<dbReference type="AlphaFoldDB" id="A0A1M4Y0T4"/>
<protein>
    <submittedName>
        <fullName evidence="8">Osmoprotectant transport system permease protein</fullName>
    </submittedName>
</protein>
<dbReference type="GO" id="GO:0031460">
    <property type="term" value="P:glycine betaine transport"/>
    <property type="evidence" value="ECO:0007669"/>
    <property type="project" value="TreeGrafter"/>
</dbReference>
<dbReference type="FunFam" id="1.10.3720.10:FF:000001">
    <property type="entry name" value="Glycine betaine ABC transporter, permease"/>
    <property type="match status" value="1"/>
</dbReference>
<feature type="domain" description="ABC transmembrane type-1" evidence="7">
    <location>
        <begin position="19"/>
        <end position="198"/>
    </location>
</feature>
<feature type="transmembrane region" description="Helical" evidence="6">
    <location>
        <begin position="20"/>
        <end position="46"/>
    </location>
</feature>
<feature type="transmembrane region" description="Helical" evidence="6">
    <location>
        <begin position="149"/>
        <end position="171"/>
    </location>
</feature>
<dbReference type="PANTHER" id="PTHR30177">
    <property type="entry name" value="GLYCINE BETAINE/L-PROLINE TRANSPORT SYSTEM PERMEASE PROTEIN PROW"/>
    <property type="match status" value="1"/>
</dbReference>
<dbReference type="GO" id="GO:0055085">
    <property type="term" value="P:transmembrane transport"/>
    <property type="evidence" value="ECO:0007669"/>
    <property type="project" value="InterPro"/>
</dbReference>
<dbReference type="InterPro" id="IPR035906">
    <property type="entry name" value="MetI-like_sf"/>
</dbReference>
<reference evidence="9" key="1">
    <citation type="submission" date="2016-11" db="EMBL/GenBank/DDBJ databases">
        <authorList>
            <person name="Varghese N."/>
            <person name="Submissions S."/>
        </authorList>
    </citation>
    <scope>NUCLEOTIDE SEQUENCE [LARGE SCALE GENOMIC DNA]</scope>
    <source>
        <strain evidence="9">DSM 11792</strain>
    </source>
</reference>
<keyword evidence="5 6" id="KW-0472">Membrane</keyword>
<comment type="similarity">
    <text evidence="6">Belongs to the binding-protein-dependent transport system permease family.</text>
</comment>
<evidence type="ECO:0000256" key="3">
    <source>
        <dbReference type="ARBA" id="ARBA00022692"/>
    </source>
</evidence>
<proteinExistence type="inferred from homology"/>
<evidence type="ECO:0000256" key="6">
    <source>
        <dbReference type="RuleBase" id="RU363032"/>
    </source>
</evidence>
<evidence type="ECO:0000313" key="9">
    <source>
        <dbReference type="Proteomes" id="UP000184196"/>
    </source>
</evidence>
<dbReference type="CDD" id="cd06261">
    <property type="entry name" value="TM_PBP2"/>
    <property type="match status" value="1"/>
</dbReference>
<keyword evidence="2 6" id="KW-0813">Transport</keyword>
<evidence type="ECO:0000259" key="7">
    <source>
        <dbReference type="PROSITE" id="PS50928"/>
    </source>
</evidence>
<dbReference type="OrthoDB" id="9801163at2"/>
<dbReference type="Gene3D" id="1.10.3720.10">
    <property type="entry name" value="MetI-like"/>
    <property type="match status" value="1"/>
</dbReference>
<feature type="transmembrane region" description="Helical" evidence="6">
    <location>
        <begin position="177"/>
        <end position="198"/>
    </location>
</feature>
<organism evidence="8 9">
    <name type="scientific">Desulfofundulus australicus DSM 11792</name>
    <dbReference type="NCBI Taxonomy" id="1121425"/>
    <lineage>
        <taxon>Bacteria</taxon>
        <taxon>Bacillati</taxon>
        <taxon>Bacillota</taxon>
        <taxon>Clostridia</taxon>
        <taxon>Eubacteriales</taxon>
        <taxon>Peptococcaceae</taxon>
        <taxon>Desulfofundulus</taxon>
    </lineage>
</organism>
<evidence type="ECO:0000256" key="5">
    <source>
        <dbReference type="ARBA" id="ARBA00023136"/>
    </source>
</evidence>
<dbReference type="SUPFAM" id="SSF161098">
    <property type="entry name" value="MetI-like"/>
    <property type="match status" value="1"/>
</dbReference>
<sequence length="213" mass="22823">MNPLLELLTRSWADILMATWQHVYLSLGSVALGALVAVPLGIWLSSRQNIARVVLSIAGTIQTIPSLAFFGFTLPVLGIGVLPAMVVLFLYSLLPILRNTYTGIREVPGELIEAGRGMGMNDRQLLFMVKLPMALPVIMAGIRISSVYIISWATIAALIGAGGLGDLIWGGMNVYDIWLILAGTIPAALLALLASFILGRLEKAVTPRGLRST</sequence>
<dbReference type="GO" id="GO:0005886">
    <property type="term" value="C:plasma membrane"/>
    <property type="evidence" value="ECO:0007669"/>
    <property type="project" value="UniProtKB-SubCell"/>
</dbReference>
<dbReference type="Proteomes" id="UP000184196">
    <property type="component" value="Unassembled WGS sequence"/>
</dbReference>
<keyword evidence="4 6" id="KW-1133">Transmembrane helix</keyword>
<evidence type="ECO:0000313" key="8">
    <source>
        <dbReference type="EMBL" id="SHE99092.1"/>
    </source>
</evidence>
<comment type="subcellular location">
    <subcellularLocation>
        <location evidence="6">Cell membrane</location>
        <topology evidence="6">Multi-pass membrane protein</topology>
    </subcellularLocation>
    <subcellularLocation>
        <location evidence="1">Membrane</location>
        <topology evidence="1">Multi-pass membrane protein</topology>
    </subcellularLocation>
</comment>
<dbReference type="EMBL" id="FQUW01000012">
    <property type="protein sequence ID" value="SHE99092.1"/>
    <property type="molecule type" value="Genomic_DNA"/>
</dbReference>
<evidence type="ECO:0000256" key="1">
    <source>
        <dbReference type="ARBA" id="ARBA00004141"/>
    </source>
</evidence>
<accession>A0A1M4Y0T4</accession>
<name>A0A1M4Y0T4_9FIRM</name>
<dbReference type="InterPro" id="IPR051204">
    <property type="entry name" value="ABC_transp_perm/SBD"/>
</dbReference>
<evidence type="ECO:0000256" key="2">
    <source>
        <dbReference type="ARBA" id="ARBA00022448"/>
    </source>
</evidence>
<dbReference type="RefSeq" id="WP_073164189.1">
    <property type="nucleotide sequence ID" value="NZ_FQUW01000012.1"/>
</dbReference>
<dbReference type="Pfam" id="PF00528">
    <property type="entry name" value="BPD_transp_1"/>
    <property type="match status" value="1"/>
</dbReference>